<dbReference type="EMBL" id="BQNB010013909">
    <property type="protein sequence ID" value="GJT21688.1"/>
    <property type="molecule type" value="Genomic_DNA"/>
</dbReference>
<name>A0ABQ5C6R4_9ASTR</name>
<reference evidence="1" key="2">
    <citation type="submission" date="2022-01" db="EMBL/GenBank/DDBJ databases">
        <authorList>
            <person name="Yamashiro T."/>
            <person name="Shiraishi A."/>
            <person name="Satake H."/>
            <person name="Nakayama K."/>
        </authorList>
    </citation>
    <scope>NUCLEOTIDE SEQUENCE</scope>
</reference>
<comment type="caution">
    <text evidence="1">The sequence shown here is derived from an EMBL/GenBank/DDBJ whole genome shotgun (WGS) entry which is preliminary data.</text>
</comment>
<evidence type="ECO:0000313" key="1">
    <source>
        <dbReference type="EMBL" id="GJT21688.1"/>
    </source>
</evidence>
<dbReference type="Proteomes" id="UP001151760">
    <property type="component" value="Unassembled WGS sequence"/>
</dbReference>
<accession>A0ABQ5C6R4</accession>
<protein>
    <submittedName>
        <fullName evidence="1">Uncharacterized protein</fullName>
    </submittedName>
</protein>
<reference evidence="1" key="1">
    <citation type="journal article" date="2022" name="Int. J. Mol. Sci.">
        <title>Draft Genome of Tanacetum Coccineum: Genomic Comparison of Closely Related Tanacetum-Family Plants.</title>
        <authorList>
            <person name="Yamashiro T."/>
            <person name="Shiraishi A."/>
            <person name="Nakayama K."/>
            <person name="Satake H."/>
        </authorList>
    </citation>
    <scope>NUCLEOTIDE SEQUENCE</scope>
</reference>
<keyword evidence="2" id="KW-1185">Reference proteome</keyword>
<organism evidence="1 2">
    <name type="scientific">Tanacetum coccineum</name>
    <dbReference type="NCBI Taxonomy" id="301880"/>
    <lineage>
        <taxon>Eukaryota</taxon>
        <taxon>Viridiplantae</taxon>
        <taxon>Streptophyta</taxon>
        <taxon>Embryophyta</taxon>
        <taxon>Tracheophyta</taxon>
        <taxon>Spermatophyta</taxon>
        <taxon>Magnoliopsida</taxon>
        <taxon>eudicotyledons</taxon>
        <taxon>Gunneridae</taxon>
        <taxon>Pentapetalae</taxon>
        <taxon>asterids</taxon>
        <taxon>campanulids</taxon>
        <taxon>Asterales</taxon>
        <taxon>Asteraceae</taxon>
        <taxon>Asteroideae</taxon>
        <taxon>Anthemideae</taxon>
        <taxon>Anthemidinae</taxon>
        <taxon>Tanacetum</taxon>
    </lineage>
</organism>
<proteinExistence type="predicted"/>
<evidence type="ECO:0000313" key="2">
    <source>
        <dbReference type="Proteomes" id="UP001151760"/>
    </source>
</evidence>
<sequence>MVPATTYLVGFSGEIIWPLGQVSLLVKIGNEEYSTSAWMNFMVVRSHSPYNGIIGRPGVRNDLRALFITQQLCWVDQSTERMIHSSNSSRISEQTIAIGLPLAEEGRKMPVRFAKAKKAPGYLSLWKNQQTWRGFRVT</sequence>
<gene>
    <name evidence="1" type="ORF">Tco_0891625</name>
</gene>